<evidence type="ECO:0000256" key="1">
    <source>
        <dbReference type="SAM" id="MobiDB-lite"/>
    </source>
</evidence>
<name>A0ABW4ERU5_9PSEU</name>
<evidence type="ECO:0000313" key="2">
    <source>
        <dbReference type="EMBL" id="MFD1518408.1"/>
    </source>
</evidence>
<feature type="compositionally biased region" description="Basic residues" evidence="1">
    <location>
        <begin position="66"/>
        <end position="75"/>
    </location>
</feature>
<organism evidence="2 3">
    <name type="scientific">Pseudonocardia yunnanensis</name>
    <dbReference type="NCBI Taxonomy" id="58107"/>
    <lineage>
        <taxon>Bacteria</taxon>
        <taxon>Bacillati</taxon>
        <taxon>Actinomycetota</taxon>
        <taxon>Actinomycetes</taxon>
        <taxon>Pseudonocardiales</taxon>
        <taxon>Pseudonocardiaceae</taxon>
        <taxon>Pseudonocardia</taxon>
    </lineage>
</organism>
<sequence>MSQQPSGPAQPEPVDEPTPEATEAGEAEPAAEPEPLNRAARRAKAKQADPSHVGPRPGFTPAGRGGRSHTKRRIS</sequence>
<accession>A0ABW4ERU5</accession>
<keyword evidence="3" id="KW-1185">Reference proteome</keyword>
<dbReference type="Proteomes" id="UP001597114">
    <property type="component" value="Unassembled WGS sequence"/>
</dbReference>
<evidence type="ECO:0000313" key="3">
    <source>
        <dbReference type="Proteomes" id="UP001597114"/>
    </source>
</evidence>
<comment type="caution">
    <text evidence="2">The sequence shown here is derived from an EMBL/GenBank/DDBJ whole genome shotgun (WGS) entry which is preliminary data.</text>
</comment>
<proteinExistence type="predicted"/>
<protein>
    <submittedName>
        <fullName evidence="2">Uncharacterized protein</fullName>
    </submittedName>
</protein>
<reference evidence="3" key="1">
    <citation type="journal article" date="2019" name="Int. J. Syst. Evol. Microbiol.">
        <title>The Global Catalogue of Microorganisms (GCM) 10K type strain sequencing project: providing services to taxonomists for standard genome sequencing and annotation.</title>
        <authorList>
            <consortium name="The Broad Institute Genomics Platform"/>
            <consortium name="The Broad Institute Genome Sequencing Center for Infectious Disease"/>
            <person name="Wu L."/>
            <person name="Ma J."/>
        </authorList>
    </citation>
    <scope>NUCLEOTIDE SEQUENCE [LARGE SCALE GENOMIC DNA]</scope>
    <source>
        <strain evidence="3">CCM 7043</strain>
    </source>
</reference>
<dbReference type="RefSeq" id="WP_344720673.1">
    <property type="nucleotide sequence ID" value="NZ_BAAAUS010000006.1"/>
</dbReference>
<feature type="region of interest" description="Disordered" evidence="1">
    <location>
        <begin position="1"/>
        <end position="75"/>
    </location>
</feature>
<feature type="compositionally biased region" description="Acidic residues" evidence="1">
    <location>
        <begin position="13"/>
        <end position="31"/>
    </location>
</feature>
<gene>
    <name evidence="2" type="ORF">ACFSJD_12985</name>
</gene>
<dbReference type="EMBL" id="JBHUCO010000012">
    <property type="protein sequence ID" value="MFD1518408.1"/>
    <property type="molecule type" value="Genomic_DNA"/>
</dbReference>